<comment type="caution">
    <text evidence="1">The sequence shown here is derived from an EMBL/GenBank/DDBJ whole genome shotgun (WGS) entry which is preliminary data.</text>
</comment>
<protein>
    <recommendedName>
        <fullName evidence="3">Carboxypeptidase regulatory-like domain-containing protein</fullName>
    </recommendedName>
</protein>
<dbReference type="Proteomes" id="UP001431784">
    <property type="component" value="Unassembled WGS sequence"/>
</dbReference>
<organism evidence="1 2">
    <name type="scientific">Roseinatronobacter alkalisoli</name>
    <dbReference type="NCBI Taxonomy" id="3028235"/>
    <lineage>
        <taxon>Bacteria</taxon>
        <taxon>Pseudomonadati</taxon>
        <taxon>Pseudomonadota</taxon>
        <taxon>Alphaproteobacteria</taxon>
        <taxon>Rhodobacterales</taxon>
        <taxon>Paracoccaceae</taxon>
        <taxon>Roseinatronobacter</taxon>
    </lineage>
</organism>
<keyword evidence="2" id="KW-1185">Reference proteome</keyword>
<sequence>MPIYKQIIARDTHGNVAQGAELAVYTVTFNGAGVPARGGLVTTLQDAEGNPIDQAVDPAPVSGEDGIIAFMLPAGGYWLTVTRGADTFDVPVFMVGRAAQFDTGADSDQLPTGGDMLEALLGSGQLVEGNDGSMLVYDHDTGALLLTPIPAEAMPPWQIDYDEGPWHGGPPFDPQRAGKVWGFGGGGGVTQATIPANANVAVPVGLVFSFLIDHPDRVFVITPETGVTFNGNDNSWAAMEPYSVVTMWKTGTDTWVGQGFVDGGE</sequence>
<dbReference type="EMBL" id="JAQZSM010000034">
    <property type="protein sequence ID" value="MDD7973449.1"/>
    <property type="molecule type" value="Genomic_DNA"/>
</dbReference>
<evidence type="ECO:0000313" key="2">
    <source>
        <dbReference type="Proteomes" id="UP001431784"/>
    </source>
</evidence>
<evidence type="ECO:0000313" key="1">
    <source>
        <dbReference type="EMBL" id="MDD7973449.1"/>
    </source>
</evidence>
<gene>
    <name evidence="1" type="ORF">PUT78_20500</name>
</gene>
<evidence type="ECO:0008006" key="3">
    <source>
        <dbReference type="Google" id="ProtNLM"/>
    </source>
</evidence>
<reference evidence="1" key="1">
    <citation type="submission" date="2023-02" db="EMBL/GenBank/DDBJ databases">
        <title>Description of Roseinatronobacter alkalisoli sp. nov., an alkaliphilic bacerium isolated from soda soil.</title>
        <authorList>
            <person name="Wei W."/>
        </authorList>
    </citation>
    <scope>NUCLEOTIDE SEQUENCE</scope>
    <source>
        <strain evidence="1">HJB301</strain>
    </source>
</reference>
<name>A0ABT5TEC5_9RHOB</name>
<accession>A0ABT5TEC5</accession>
<dbReference type="RefSeq" id="WP_274354118.1">
    <property type="nucleotide sequence ID" value="NZ_JAQZSM010000034.1"/>
</dbReference>
<proteinExistence type="predicted"/>